<evidence type="ECO:0000256" key="12">
    <source>
        <dbReference type="SAM" id="MobiDB-lite"/>
    </source>
</evidence>
<dbReference type="Pfam" id="PF22614">
    <property type="entry name" value="Slo-like_RCK"/>
    <property type="match status" value="2"/>
</dbReference>
<evidence type="ECO:0000256" key="9">
    <source>
        <dbReference type="ARBA" id="ARBA00023136"/>
    </source>
</evidence>
<keyword evidence="4 13" id="KW-0812">Transmembrane</keyword>
<evidence type="ECO:0000256" key="11">
    <source>
        <dbReference type="SAM" id="Coils"/>
    </source>
</evidence>
<dbReference type="PANTHER" id="PTHR10027:SF10">
    <property type="entry name" value="SLOWPOKE 2, ISOFORM D"/>
    <property type="match status" value="1"/>
</dbReference>
<feature type="domain" description="RCK N-terminal" evidence="15">
    <location>
        <begin position="815"/>
        <end position="911"/>
    </location>
</feature>
<accession>A0AA36JLH7</accession>
<evidence type="ECO:0000259" key="15">
    <source>
        <dbReference type="Pfam" id="PF22614"/>
    </source>
</evidence>
<evidence type="ECO:0000256" key="3">
    <source>
        <dbReference type="ARBA" id="ARBA00022538"/>
    </source>
</evidence>
<organism evidence="16 17">
    <name type="scientific">Effrenium voratum</name>
    <dbReference type="NCBI Taxonomy" id="2562239"/>
    <lineage>
        <taxon>Eukaryota</taxon>
        <taxon>Sar</taxon>
        <taxon>Alveolata</taxon>
        <taxon>Dinophyceae</taxon>
        <taxon>Suessiales</taxon>
        <taxon>Symbiodiniaceae</taxon>
        <taxon>Effrenium</taxon>
    </lineage>
</organism>
<feature type="domain" description="Calcium-activated potassium channel BK alpha subunit" evidence="14">
    <location>
        <begin position="469"/>
        <end position="558"/>
    </location>
</feature>
<keyword evidence="7 13" id="KW-1133">Transmembrane helix</keyword>
<evidence type="ECO:0000313" key="17">
    <source>
        <dbReference type="Proteomes" id="UP001178507"/>
    </source>
</evidence>
<evidence type="ECO:0000256" key="4">
    <source>
        <dbReference type="ARBA" id="ARBA00022692"/>
    </source>
</evidence>
<evidence type="ECO:0000259" key="14">
    <source>
        <dbReference type="Pfam" id="PF03493"/>
    </source>
</evidence>
<feature type="region of interest" description="Disordered" evidence="12">
    <location>
        <begin position="637"/>
        <end position="669"/>
    </location>
</feature>
<protein>
    <submittedName>
        <fullName evidence="16">Uncharacterized protein</fullName>
    </submittedName>
</protein>
<dbReference type="InterPro" id="IPR003148">
    <property type="entry name" value="RCK_N"/>
</dbReference>
<keyword evidence="3" id="KW-0633">Potassium transport</keyword>
<dbReference type="PANTHER" id="PTHR10027">
    <property type="entry name" value="CALCIUM-ACTIVATED POTASSIUM CHANNEL ALPHA CHAIN"/>
    <property type="match status" value="1"/>
</dbReference>
<evidence type="ECO:0000256" key="13">
    <source>
        <dbReference type="SAM" id="Phobius"/>
    </source>
</evidence>
<keyword evidence="9 13" id="KW-0472">Membrane</keyword>
<feature type="domain" description="RCK N-terminal" evidence="15">
    <location>
        <begin position="317"/>
        <end position="446"/>
    </location>
</feature>
<feature type="transmembrane region" description="Helical" evidence="13">
    <location>
        <begin position="64"/>
        <end position="88"/>
    </location>
</feature>
<feature type="transmembrane region" description="Helical" evidence="13">
    <location>
        <begin position="201"/>
        <end position="221"/>
    </location>
</feature>
<evidence type="ECO:0000256" key="10">
    <source>
        <dbReference type="ARBA" id="ARBA00023303"/>
    </source>
</evidence>
<evidence type="ECO:0000256" key="1">
    <source>
        <dbReference type="ARBA" id="ARBA00004141"/>
    </source>
</evidence>
<name>A0AA36JLH7_9DINO</name>
<keyword evidence="6" id="KW-0630">Potassium</keyword>
<feature type="region of interest" description="Disordered" evidence="12">
    <location>
        <begin position="720"/>
        <end position="739"/>
    </location>
</feature>
<evidence type="ECO:0000256" key="7">
    <source>
        <dbReference type="ARBA" id="ARBA00022989"/>
    </source>
</evidence>
<proteinExistence type="predicted"/>
<comment type="subcellular location">
    <subcellularLocation>
        <location evidence="1">Membrane</location>
        <topology evidence="1">Multi-pass membrane protein</topology>
    </subcellularLocation>
</comment>
<keyword evidence="5" id="KW-0631">Potassium channel</keyword>
<reference evidence="16" key="1">
    <citation type="submission" date="2023-08" db="EMBL/GenBank/DDBJ databases">
        <authorList>
            <person name="Chen Y."/>
            <person name="Shah S."/>
            <person name="Dougan E. K."/>
            <person name="Thang M."/>
            <person name="Chan C."/>
        </authorList>
    </citation>
    <scope>NUCLEOTIDE SEQUENCE</scope>
</reference>
<keyword evidence="2" id="KW-0813">Transport</keyword>
<keyword evidence="11" id="KW-0175">Coiled coil</keyword>
<sequence length="1170" mass="128275">MSDTSWGCQSVEECAVPTWDHATGQLLVAGTMWSLFVLCGILWTWLAPFINFDFRGTFGRYQHGLASAGVGAGICLTGIYILQCITFMHRSIVGFVDPLLHAFEMLGTLISLLDVGARWAYMCCDGFWQLMLHSFNGNLFVDCVVSTSTVGLGIVAGPPGEEKRTWWSLAFLASIHVFRCLKCLARADTGKGDGNSKRQILYASVMVFTSGFLFAAIIMTLEILGPRPGSDAEDKLPGSEVPWTMSDGLAWSLSLFTFLGNSGRMPSSNFGQVVCLIGLGIASYQVVRITPVAISAVTGTGSFVGRYPIESRLGRHQEGHTIITGSPTARTVIDFLFEYFHPNHFAGGLDFEREAKDVVVFLDDERILAHLSRMLDLKDASMFRSRVFLIKGTTFQPYDCRRAGTSYAHRAVILPNLQTCDVDRDDQTNIMRTYAICAAGPNVKATCLLHSAQHQGSVLSGSTPNSYFVSVDAIKMGLMGKACMFPGAITMICNLCTSVGEGTDMYSVRRHWLTDYESGLDMELYEVPLSMGYTGYTFLDAFEDVVARSKGSVMIIGITDIGRLNSQRGRKEGEREILINPGPDYELKVVEGRTAGVFIASELESIKQVSPGEEPKITRAKMPKKLPIFEKTMQKAVAGKKRTKDDSLRQLADTTQSGNASPDAKITDEKGTLEQAREMKKDIDMQYEHIMLMLKKKQGLPPDLVGGATHTPAFQRRFARSTLSQVREEDSGSEDEDDKSWVQKIAGEAIDKYEKKKQELEKLEALLERCRRDAMGERKLPKALINSGGHVLVLLVGDTEVSSVSVGSSKLIGAPVGIDNFMKALRDDRLELNQGSQPTVLFLGELQPSDWHKICHLERVFYLAGSPLRTEDLYRAGIKTCSAVVVARMHSGVVGQKVMKIADARVVLAATMAAYSLPSDKVLPIVTDHAYAGSCDLLPPERVFIEEGPPVNTSMVGPPPLLPQALTALLGGAKALTRSIGLDGKPPPVIDVASLDGGTFSEKYEDMETRDIKYHPRYLRGQVFFSAAATTMVASSMYNPNLITLIDALIEAPMFMIDVPKVFYQSRYQDLAIWLLRDRGLLALALYRSAEASQSAHTGDFLDQATPTHDFVYTCPDGSKTVVVKSDRIIVTSIGVAMTKPTEMGTQGMKNKMKKALENIYGTMDAAAKA</sequence>
<comment type="caution">
    <text evidence="16">The sequence shown here is derived from an EMBL/GenBank/DDBJ whole genome shotgun (WGS) entry which is preliminary data.</text>
</comment>
<dbReference type="GO" id="GO:0016020">
    <property type="term" value="C:membrane"/>
    <property type="evidence" value="ECO:0007669"/>
    <property type="project" value="UniProtKB-SubCell"/>
</dbReference>
<dbReference type="AlphaFoldDB" id="A0AA36JLH7"/>
<evidence type="ECO:0000313" key="16">
    <source>
        <dbReference type="EMBL" id="CAJ1407266.1"/>
    </source>
</evidence>
<evidence type="ECO:0000256" key="5">
    <source>
        <dbReference type="ARBA" id="ARBA00022826"/>
    </source>
</evidence>
<evidence type="ECO:0000256" key="2">
    <source>
        <dbReference type="ARBA" id="ARBA00022448"/>
    </source>
</evidence>
<dbReference type="InterPro" id="IPR003929">
    <property type="entry name" value="K_chnl_BK_asu"/>
</dbReference>
<gene>
    <name evidence="16" type="ORF">EVOR1521_LOCUS29007</name>
</gene>
<feature type="coiled-coil region" evidence="11">
    <location>
        <begin position="743"/>
        <end position="780"/>
    </location>
</feature>
<dbReference type="EMBL" id="CAUJNA010003664">
    <property type="protein sequence ID" value="CAJ1407266.1"/>
    <property type="molecule type" value="Genomic_DNA"/>
</dbReference>
<dbReference type="Proteomes" id="UP001178507">
    <property type="component" value="Unassembled WGS sequence"/>
</dbReference>
<evidence type="ECO:0000256" key="6">
    <source>
        <dbReference type="ARBA" id="ARBA00022958"/>
    </source>
</evidence>
<dbReference type="Pfam" id="PF03493">
    <property type="entry name" value="BK_channel_a"/>
    <property type="match status" value="1"/>
</dbReference>
<feature type="transmembrane region" description="Helical" evidence="13">
    <location>
        <begin position="32"/>
        <end position="52"/>
    </location>
</feature>
<dbReference type="SUPFAM" id="SSF81324">
    <property type="entry name" value="Voltage-gated potassium channels"/>
    <property type="match status" value="1"/>
</dbReference>
<dbReference type="Gene3D" id="3.40.50.720">
    <property type="entry name" value="NAD(P)-binding Rossmann-like Domain"/>
    <property type="match status" value="1"/>
</dbReference>
<keyword evidence="8" id="KW-0406">Ion transport</keyword>
<keyword evidence="10" id="KW-0407">Ion channel</keyword>
<evidence type="ECO:0000256" key="8">
    <source>
        <dbReference type="ARBA" id="ARBA00023065"/>
    </source>
</evidence>
<feature type="transmembrane region" description="Helical" evidence="13">
    <location>
        <begin position="100"/>
        <end position="119"/>
    </location>
</feature>
<dbReference type="GO" id="GO:0005267">
    <property type="term" value="F:potassium channel activity"/>
    <property type="evidence" value="ECO:0007669"/>
    <property type="project" value="UniProtKB-KW"/>
</dbReference>
<dbReference type="InterPro" id="IPR047871">
    <property type="entry name" value="K_chnl_Slo-like"/>
</dbReference>
<keyword evidence="17" id="KW-1185">Reference proteome</keyword>